<proteinExistence type="predicted"/>
<dbReference type="InterPro" id="IPR010982">
    <property type="entry name" value="Lambda_DNA-bd_dom_sf"/>
</dbReference>
<dbReference type="PROSITE" id="PS50943">
    <property type="entry name" value="HTH_CROC1"/>
    <property type="match status" value="1"/>
</dbReference>
<dbReference type="Gene3D" id="1.10.260.40">
    <property type="entry name" value="lambda repressor-like DNA-binding domains"/>
    <property type="match status" value="1"/>
</dbReference>
<dbReference type="CDD" id="cd00093">
    <property type="entry name" value="HTH_XRE"/>
    <property type="match status" value="1"/>
</dbReference>
<dbReference type="RefSeq" id="WP_262688715.1">
    <property type="nucleotide sequence ID" value="NZ_JAOQIO010000124.1"/>
</dbReference>
<gene>
    <name evidence="4" type="ORF">OB236_38500</name>
</gene>
<feature type="domain" description="HTH cro/C1-type" evidence="3">
    <location>
        <begin position="6"/>
        <end position="60"/>
    </location>
</feature>
<keyword evidence="5" id="KW-1185">Reference proteome</keyword>
<evidence type="ECO:0000313" key="4">
    <source>
        <dbReference type="EMBL" id="MCU6798033.1"/>
    </source>
</evidence>
<feature type="coiled-coil region" evidence="2">
    <location>
        <begin position="94"/>
        <end position="121"/>
    </location>
</feature>
<keyword evidence="1" id="KW-0238">DNA-binding</keyword>
<dbReference type="EMBL" id="JAOQIO010000124">
    <property type="protein sequence ID" value="MCU6798033.1"/>
    <property type="molecule type" value="Genomic_DNA"/>
</dbReference>
<keyword evidence="2" id="KW-0175">Coiled coil</keyword>
<dbReference type="PANTHER" id="PTHR46558:SF14">
    <property type="entry name" value="HTH-TYPE TRANSCRIPTIONAL REGULATOR ANSR"/>
    <property type="match status" value="1"/>
</dbReference>
<comment type="caution">
    <text evidence="4">The sequence shown here is derived from an EMBL/GenBank/DDBJ whole genome shotgun (WGS) entry which is preliminary data.</text>
</comment>
<organism evidence="4 5">
    <name type="scientific">Paenibacillus baimaensis</name>
    <dbReference type="NCBI Taxonomy" id="2982185"/>
    <lineage>
        <taxon>Bacteria</taxon>
        <taxon>Bacillati</taxon>
        <taxon>Bacillota</taxon>
        <taxon>Bacilli</taxon>
        <taxon>Bacillales</taxon>
        <taxon>Paenibacillaceae</taxon>
        <taxon>Paenibacillus</taxon>
    </lineage>
</organism>
<sequence>MKPDRLTKMRNNLNKTQQDMANYLGITRPAYTAYESGNRKPDYATLEKIADFFDTSTDYLLGRTDEPTPYNSKRKLPDMSGINYAAYGGAKRLEDLTDEEIEHLEEELEMFRALKEKRMREKEGNKD</sequence>
<dbReference type="Pfam" id="PF01381">
    <property type="entry name" value="HTH_3"/>
    <property type="match status" value="1"/>
</dbReference>
<evidence type="ECO:0000313" key="5">
    <source>
        <dbReference type="Proteomes" id="UP001652445"/>
    </source>
</evidence>
<evidence type="ECO:0000256" key="1">
    <source>
        <dbReference type="ARBA" id="ARBA00023125"/>
    </source>
</evidence>
<reference evidence="4 5" key="1">
    <citation type="submission" date="2022-09" db="EMBL/GenBank/DDBJ databases">
        <authorList>
            <person name="Han X.L."/>
            <person name="Wang Q."/>
            <person name="Lu T."/>
        </authorList>
    </citation>
    <scope>NUCLEOTIDE SEQUENCE [LARGE SCALE GENOMIC DNA]</scope>
    <source>
        <strain evidence="4 5">WQ 127069</strain>
    </source>
</reference>
<dbReference type="SMART" id="SM00530">
    <property type="entry name" value="HTH_XRE"/>
    <property type="match status" value="1"/>
</dbReference>
<dbReference type="Proteomes" id="UP001652445">
    <property type="component" value="Unassembled WGS sequence"/>
</dbReference>
<evidence type="ECO:0000256" key="2">
    <source>
        <dbReference type="SAM" id="Coils"/>
    </source>
</evidence>
<protein>
    <submittedName>
        <fullName evidence="4">Helix-turn-helix domain-containing protein</fullName>
    </submittedName>
</protein>
<dbReference type="SUPFAM" id="SSF47413">
    <property type="entry name" value="lambda repressor-like DNA-binding domains"/>
    <property type="match status" value="1"/>
</dbReference>
<accession>A0ABT2UTR3</accession>
<evidence type="ECO:0000259" key="3">
    <source>
        <dbReference type="PROSITE" id="PS50943"/>
    </source>
</evidence>
<name>A0ABT2UTR3_9BACL</name>
<dbReference type="InterPro" id="IPR001387">
    <property type="entry name" value="Cro/C1-type_HTH"/>
</dbReference>
<dbReference type="PANTHER" id="PTHR46558">
    <property type="entry name" value="TRACRIPTIONAL REGULATORY PROTEIN-RELATED-RELATED"/>
    <property type="match status" value="1"/>
</dbReference>